<sequence length="575" mass="60574">MTAMTFDLGGAAPVTAGGTWGPDVFGYLYTGFRSFTRFEAQLADQQVGMLVWPGGFIAEMFPDRYGMEYPGLFNPAFPRPDLTEMMADAVARGAGLSVVLPSLRYLGNEAALRADLHGFLDDLLGGTYGPAPDRLVLQVGSEFYGTMPDPGQAATDYGKLAEVFIQEISAALADPAVNSTGMEVEIAVQGGRDLAEDAAIRAELSDASLRAVDQVIHYRFALTAEGIDGRVEDVAAVMEAWRAELAVLGQEGPGLYLGSWGVASYTRDEALNDFLAADAAAGGSLGPGDVDLDGRSMTAFEEFWQKAMAARDYGTDHPRLILEMLTEYGAEGMTTAAVYGTDVIHPGRTSFTDINGVAQDFVGQRMLDMLAESVGGTQALDIGLTNVPGDAVWAYGFENEDKLVVFLANDAAVPGGVKLDLPGMGSVYRQAAADSLRAAVPEDWMARFGIPDNPDVDESAEGESYALGARQGAVLQVVDGGVEVVFSAPGEVIRVAFAKTEAGLDEIAGFTDGDIVALEAAPLDNGDSGEDDLPMVPVPEEVTPEDDDVFDGGGVGDTLGMLLGMMPLLFLFGLA</sequence>
<organism evidence="1 2">
    <name type="scientific">Fuscovulum ytuae</name>
    <dbReference type="NCBI Taxonomy" id="3042299"/>
    <lineage>
        <taxon>Bacteria</taxon>
        <taxon>Pseudomonadati</taxon>
        <taxon>Pseudomonadota</taxon>
        <taxon>Alphaproteobacteria</taxon>
        <taxon>Rhodobacterales</taxon>
        <taxon>Paracoccaceae</taxon>
        <taxon>Fuscovulum</taxon>
    </lineage>
</organism>
<dbReference type="Proteomes" id="UP001230978">
    <property type="component" value="Chromosome"/>
</dbReference>
<dbReference type="EMBL" id="CP124535">
    <property type="protein sequence ID" value="WGV17377.1"/>
    <property type="molecule type" value="Genomic_DNA"/>
</dbReference>
<protein>
    <submittedName>
        <fullName evidence="1">Uncharacterized protein</fullName>
    </submittedName>
</protein>
<proteinExistence type="predicted"/>
<accession>A0ABY8Q9M6</accession>
<evidence type="ECO:0000313" key="2">
    <source>
        <dbReference type="Proteomes" id="UP001230978"/>
    </source>
</evidence>
<keyword evidence="2" id="KW-1185">Reference proteome</keyword>
<gene>
    <name evidence="1" type="ORF">QF092_06170</name>
</gene>
<dbReference type="RefSeq" id="WP_281468609.1">
    <property type="nucleotide sequence ID" value="NZ_CP124535.1"/>
</dbReference>
<reference evidence="1 2" key="1">
    <citation type="submission" date="2023-04" db="EMBL/GenBank/DDBJ databases">
        <title>YMD61, complete Genome.</title>
        <authorList>
            <person name="Zhang J."/>
        </authorList>
    </citation>
    <scope>NUCLEOTIDE SEQUENCE [LARGE SCALE GENOMIC DNA]</scope>
    <source>
        <strain evidence="1 2">YMD61</strain>
    </source>
</reference>
<evidence type="ECO:0000313" key="1">
    <source>
        <dbReference type="EMBL" id="WGV17377.1"/>
    </source>
</evidence>
<name>A0ABY8Q9M6_9RHOB</name>